<dbReference type="EMBL" id="JACMRX010000006">
    <property type="protein sequence ID" value="KAF7987338.1"/>
    <property type="molecule type" value="Genomic_DNA"/>
</dbReference>
<dbReference type="InterPro" id="IPR028191">
    <property type="entry name" value="WASH-4_N"/>
</dbReference>
<evidence type="ECO:0000259" key="1">
    <source>
        <dbReference type="Pfam" id="PF14744"/>
    </source>
</evidence>
<feature type="domain" description="WASH complex subunit 4 N-terminal" evidence="2">
    <location>
        <begin position="29"/>
        <end position="578"/>
    </location>
</feature>
<protein>
    <recommendedName>
        <fullName evidence="6">WASH complex subunit 7</fullName>
    </recommendedName>
</protein>
<keyword evidence="5" id="KW-1185">Reference proteome</keyword>
<dbReference type="InterPro" id="IPR027307">
    <property type="entry name" value="WASH7"/>
</dbReference>
<dbReference type="GO" id="GO:0071203">
    <property type="term" value="C:WASH complex"/>
    <property type="evidence" value="ECO:0007669"/>
    <property type="project" value="InterPro"/>
</dbReference>
<dbReference type="PANTHER" id="PTHR31409:SF0">
    <property type="entry name" value="WASH COMPLEX SUBUNIT 4"/>
    <property type="match status" value="1"/>
</dbReference>
<feature type="domain" description="WASH complex subunit 7 C-terminal" evidence="3">
    <location>
        <begin position="937"/>
        <end position="1101"/>
    </location>
</feature>
<dbReference type="OrthoDB" id="10261210at2759"/>
<evidence type="ECO:0000313" key="5">
    <source>
        <dbReference type="Proteomes" id="UP000639338"/>
    </source>
</evidence>
<name>A0A834XJL9_APHGI</name>
<dbReference type="GO" id="GO:0007032">
    <property type="term" value="P:endosome organization"/>
    <property type="evidence" value="ECO:0007669"/>
    <property type="project" value="TreeGrafter"/>
</dbReference>
<gene>
    <name evidence="4" type="ORF">HCN44_003100</name>
</gene>
<dbReference type="Pfam" id="PF14746">
    <property type="entry name" value="WASH-7_C"/>
    <property type="match status" value="1"/>
</dbReference>
<reference evidence="4 5" key="1">
    <citation type="submission" date="2020-08" db="EMBL/GenBank/DDBJ databases">
        <title>Aphidius gifuensis genome sequencing and assembly.</title>
        <authorList>
            <person name="Du Z."/>
        </authorList>
    </citation>
    <scope>NUCLEOTIDE SEQUENCE [LARGE SCALE GENOMIC DNA]</scope>
    <source>
        <strain evidence="4">YNYX2018</strain>
        <tissue evidence="4">Adults</tissue>
    </source>
</reference>
<evidence type="ECO:0000313" key="4">
    <source>
        <dbReference type="EMBL" id="KAF7987338.1"/>
    </source>
</evidence>
<evidence type="ECO:0000259" key="2">
    <source>
        <dbReference type="Pfam" id="PF14745"/>
    </source>
</evidence>
<dbReference type="Pfam" id="PF14745">
    <property type="entry name" value="WASH-4_N"/>
    <property type="match status" value="1"/>
</dbReference>
<dbReference type="Proteomes" id="UP000639338">
    <property type="component" value="Unassembled WGS sequence"/>
</dbReference>
<dbReference type="InterPro" id="IPR028282">
    <property type="entry name" value="WASH-7_central"/>
</dbReference>
<dbReference type="PANTHER" id="PTHR31409">
    <property type="entry name" value="WASH COMPLEX SUBUNIT 4"/>
    <property type="match status" value="1"/>
</dbReference>
<sequence>MIESSWTSKEEEEIQKLAGNIQLRKFSDFFNELSKTWWSSSTPSVPSSTLECIYEGPIRLTNSNNKNNEKILSLIDTENKNLSKILGTIAGICREIRILKFEFKKHYYKLFAHGENFENNIKNNDYDNYSILYNDLQNLFIYINRINKVINISIQNLSYLTNPTNELYLPALLENVIDLFILLLMIDDIIYLNPEIYDKFKKYKFQLRTVMHNPNKYLSNNKNIKKNKLRIFDKLLNEIETKIFNKNIFNNGIDDIMNLSKPSMMNDHLLSYLKNILIDIELKLNNNKNYIIDKLIIKLNIGIVLSIKLFGTNDKKLIKKIYDIDRKIFSVTLIGNILFIPCKFLTELLSFDYLTTFNIQAGEKLLIAKLQKLPLLSINLIQKSINWCIESKKLLCGDDFNITEIKKQFYHLKIFIYLLMEINEQVTLITNLHATLGKPMSRITVQIICRLIEVQKTLETELFKIGHAVVQAHARTLQYLSYEILIILNNAKKGLVEKDHGYSKEKLDALSMMNLSMRLINGNASADRRLIARCALSISRQYFDTFCDDDVIKLKEKLNDYDTIADFYNIIHDICDYSVILHHQNILPAYLSSLIESDQDISHVLYLFSAFNTAISNYNDSKKFKNNRINELKLTFKNNILEPACREIETSLRLHVHEHLKIDNNSNPFKNGTKNSLRIINSLPLKIGNNIINTKIFIENYLDDIFYNLTTIELHDWKTYRTMYALGKYKFNINTIENHLPTQTIEQGLDSLFIMRNINIFVSKYLYNLNTQTFIEHDNNNNKYLNTIGIRHIGNSIRTHGHGIMNTTINFIYQYLKIKLHIFSQFLYDEHIKSRLLKDIKYIKKQKDHYLSPYTYDRAEKFQKSIRKLGMTADNLSYLDQFRQLITHIGNSLGYVRLIRSGCLHSCANAISFLPEINKTINFHNICNNLNYNSIITESAKKLDDDIDNLVKNFTEGIQYFKLLINVFSSSFRDSKNYHLQQFYSIIPPLTLSFIDNAISNKEKIFKKNKNGAGFTDDGFAMGIAYINSLLDQNNEFDSLQWFETVNKYLYNEKKIIESNSEGEDEKFIQTKALTLKRLDERISEFQLLYYSLSGARVFFKQNDY</sequence>
<accession>A0A834XJL9</accession>
<dbReference type="GO" id="GO:0005768">
    <property type="term" value="C:endosome"/>
    <property type="evidence" value="ECO:0007669"/>
    <property type="project" value="TreeGrafter"/>
</dbReference>
<dbReference type="AlphaFoldDB" id="A0A834XJL9"/>
<feature type="domain" description="WASH complex subunit 7 central" evidence="1">
    <location>
        <begin position="580"/>
        <end position="918"/>
    </location>
</feature>
<organism evidence="4 5">
    <name type="scientific">Aphidius gifuensis</name>
    <name type="common">Parasitoid wasp</name>
    <dbReference type="NCBI Taxonomy" id="684658"/>
    <lineage>
        <taxon>Eukaryota</taxon>
        <taxon>Metazoa</taxon>
        <taxon>Ecdysozoa</taxon>
        <taxon>Arthropoda</taxon>
        <taxon>Hexapoda</taxon>
        <taxon>Insecta</taxon>
        <taxon>Pterygota</taxon>
        <taxon>Neoptera</taxon>
        <taxon>Endopterygota</taxon>
        <taxon>Hymenoptera</taxon>
        <taxon>Apocrita</taxon>
        <taxon>Ichneumonoidea</taxon>
        <taxon>Braconidae</taxon>
        <taxon>Aphidiinae</taxon>
        <taxon>Aphidius</taxon>
    </lineage>
</organism>
<comment type="caution">
    <text evidence="4">The sequence shown here is derived from an EMBL/GenBank/DDBJ whole genome shotgun (WGS) entry which is preliminary data.</text>
</comment>
<dbReference type="Pfam" id="PF14744">
    <property type="entry name" value="WASH-7_mid"/>
    <property type="match status" value="1"/>
</dbReference>
<evidence type="ECO:0000259" key="3">
    <source>
        <dbReference type="Pfam" id="PF14746"/>
    </source>
</evidence>
<dbReference type="GO" id="GO:0016197">
    <property type="term" value="P:endosomal transport"/>
    <property type="evidence" value="ECO:0007669"/>
    <property type="project" value="TreeGrafter"/>
</dbReference>
<evidence type="ECO:0008006" key="6">
    <source>
        <dbReference type="Google" id="ProtNLM"/>
    </source>
</evidence>
<dbReference type="InterPro" id="IPR028283">
    <property type="entry name" value="WASH-7_C"/>
</dbReference>
<proteinExistence type="predicted"/>